<dbReference type="RefSeq" id="WP_369776748.1">
    <property type="nucleotide sequence ID" value="NZ_CP165727.1"/>
</dbReference>
<organism evidence="2">
    <name type="scientific">Streptomyces sp. R33</name>
    <dbReference type="NCBI Taxonomy" id="3238629"/>
    <lineage>
        <taxon>Bacteria</taxon>
        <taxon>Bacillati</taxon>
        <taxon>Actinomycetota</taxon>
        <taxon>Actinomycetes</taxon>
        <taxon>Kitasatosporales</taxon>
        <taxon>Streptomycetaceae</taxon>
        <taxon>Streptomyces</taxon>
    </lineage>
</organism>
<evidence type="ECO:0008006" key="3">
    <source>
        <dbReference type="Google" id="ProtNLM"/>
    </source>
</evidence>
<sequence>MGRTAEALEWAERGIREAESDWGPDDELVAFVCDRYARAGRLADAVTVRRDALRARPSLAAYRHLRTAARTAGTWEGTERAAALEALRASDQPMKDRWYGGSVLVDALMDDADLEAAWHAAADGYADRHQWLALADRIRDGQPADALTVYLRWIEPLRKETGDPTYERMTELLLTARLRAAAGPVRHGCVTGAAQRCTRGNSCRALRRVPRRAGRRGTGGDPWEVPHAVHSRCPTGRGRAGGRSDGHRPDDGLHAVRRGRGGRRAYAVRAVTGSRGRLGRQQFRRHRFGEARRLGLPHRVRW</sequence>
<reference evidence="2" key="1">
    <citation type="submission" date="2024-08" db="EMBL/GenBank/DDBJ databases">
        <authorList>
            <person name="Yu S.T."/>
        </authorList>
    </citation>
    <scope>NUCLEOTIDE SEQUENCE</scope>
    <source>
        <strain evidence="2">R33</strain>
    </source>
</reference>
<feature type="compositionally biased region" description="Basic and acidic residues" evidence="1">
    <location>
        <begin position="242"/>
        <end position="254"/>
    </location>
</feature>
<evidence type="ECO:0000256" key="1">
    <source>
        <dbReference type="SAM" id="MobiDB-lite"/>
    </source>
</evidence>
<accession>A0AB39XVU1</accession>
<evidence type="ECO:0000313" key="2">
    <source>
        <dbReference type="EMBL" id="XDV62025.1"/>
    </source>
</evidence>
<name>A0AB39XVU1_9ACTN</name>
<dbReference type="AlphaFoldDB" id="A0AB39XVU1"/>
<dbReference type="EMBL" id="CP165727">
    <property type="protein sequence ID" value="XDV62025.1"/>
    <property type="molecule type" value="Genomic_DNA"/>
</dbReference>
<protein>
    <recommendedName>
        <fullName evidence="3">Bacterial transcriptional activator domain-containing protein</fullName>
    </recommendedName>
</protein>
<gene>
    <name evidence="2" type="ORF">AB5J51_03285</name>
</gene>
<proteinExistence type="predicted"/>
<feature type="region of interest" description="Disordered" evidence="1">
    <location>
        <begin position="210"/>
        <end position="256"/>
    </location>
</feature>